<name>A0A5J5B1A0_9ASTE</name>
<gene>
    <name evidence="1" type="ORF">F0562_030655</name>
</gene>
<protein>
    <submittedName>
        <fullName evidence="1">Uncharacterized protein</fullName>
    </submittedName>
</protein>
<dbReference type="AlphaFoldDB" id="A0A5J5B1A0"/>
<reference evidence="1 2" key="1">
    <citation type="submission" date="2019-09" db="EMBL/GenBank/DDBJ databases">
        <title>A chromosome-level genome assembly of the Chinese tupelo Nyssa sinensis.</title>
        <authorList>
            <person name="Yang X."/>
            <person name="Kang M."/>
            <person name="Yang Y."/>
            <person name="Xiong H."/>
            <person name="Wang M."/>
            <person name="Zhang Z."/>
            <person name="Wang Z."/>
            <person name="Wu H."/>
            <person name="Ma T."/>
            <person name="Liu J."/>
            <person name="Xi Z."/>
        </authorList>
    </citation>
    <scope>NUCLEOTIDE SEQUENCE [LARGE SCALE GENOMIC DNA]</scope>
    <source>
        <strain evidence="1">J267</strain>
        <tissue evidence="1">Leaf</tissue>
    </source>
</reference>
<sequence length="105" mass="11158">MSRRQMAIDLIVGHARTAQAVAAILDSLEDTERVNLLRAELDAAHAELATSGTEQAVSLPELTATCAELPASRSEVGSLKEMCGILDGKLKHAVATLESMNTQRS</sequence>
<keyword evidence="2" id="KW-1185">Reference proteome</keyword>
<evidence type="ECO:0000313" key="2">
    <source>
        <dbReference type="Proteomes" id="UP000325577"/>
    </source>
</evidence>
<dbReference type="EMBL" id="CM018040">
    <property type="protein sequence ID" value="KAA8535652.1"/>
    <property type="molecule type" value="Genomic_DNA"/>
</dbReference>
<dbReference type="Proteomes" id="UP000325577">
    <property type="component" value="Linkage Group LG17"/>
</dbReference>
<organism evidence="1 2">
    <name type="scientific">Nyssa sinensis</name>
    <dbReference type="NCBI Taxonomy" id="561372"/>
    <lineage>
        <taxon>Eukaryota</taxon>
        <taxon>Viridiplantae</taxon>
        <taxon>Streptophyta</taxon>
        <taxon>Embryophyta</taxon>
        <taxon>Tracheophyta</taxon>
        <taxon>Spermatophyta</taxon>
        <taxon>Magnoliopsida</taxon>
        <taxon>eudicotyledons</taxon>
        <taxon>Gunneridae</taxon>
        <taxon>Pentapetalae</taxon>
        <taxon>asterids</taxon>
        <taxon>Cornales</taxon>
        <taxon>Nyssaceae</taxon>
        <taxon>Nyssa</taxon>
    </lineage>
</organism>
<accession>A0A5J5B1A0</accession>
<evidence type="ECO:0000313" key="1">
    <source>
        <dbReference type="EMBL" id="KAA8535652.1"/>
    </source>
</evidence>
<proteinExistence type="predicted"/>